<sequence>MLAVSAVASIAYSTGCPCTSFPVTTSRLSMASGGDGSFLHDVVSNASVANPTSGRECNLVTFSKGSDPTVFCYSPNYGMGFCRAWDQLLPPFCAGEQGQPLANPPEWCSAQWCYVDPEQCKRSDISMGKSKIFAGPTFYSYQTCNISSPPRIYTGALSFKPFSTQENLTVTFHSASYFPAVYKLDPMGKAYGQVNDNLISRYLPGDDIERAFLDDSVPPRGALVDFIAKVADSAGIVNIKYEHTTGGATAAAGGSRWSGSTYDVQAGLADLQAADMWITEERLSRVSFTIPIYMDKLHLFVPLPKERSPSFTELLTMQFRPFNGRLWALIIGVVITVGLLKALLNKDEWWPTPDAHAGMAAHLAPPNQSMSHQQQLPSERRSISSPIRLDPRTWGDLRRALSSSASIVDRAGSVLEHQYTSRRSVRCATKGMSEMYLATMNLVQQDVANDAPDLANRVLNMGFAIFALLFSALYTANLVPFLIASQPLYWKSLADMNNAANMNGAFRGPTVCVSGSLLDAVKRQFQADHPHLQFKAYAQSKNITDELQYAYEDHVAGPWRSKCQAVIYSMSTMERDAIRSKIMCDLNLGSVGILLTQPVGMPGKPETVNLMSYHIEKLKNQEQYVYREPPAKLQPGCSLTIDPLQTRDETAQLKPQDLIGSLVILFFSIAAALLIRFGPSVLRCTAASPFGRSSPEMKRDAAEGGMPVSLSDEAVPVSLSDEAVPLSSLASQSVCSHAAMSQSPHPRPINEKSTQVATVQSVRRVRRRKESQASTVVLEDKVVPEDKAARAAVTVATAGAELDARFFTPQYNAYFP</sequence>
<feature type="transmembrane region" description="Helical" evidence="1">
    <location>
        <begin position="463"/>
        <end position="483"/>
    </location>
</feature>
<dbReference type="SUPFAM" id="SSF53850">
    <property type="entry name" value="Periplasmic binding protein-like II"/>
    <property type="match status" value="1"/>
</dbReference>
<evidence type="ECO:0000256" key="1">
    <source>
        <dbReference type="SAM" id="Phobius"/>
    </source>
</evidence>
<keyword evidence="1" id="KW-0812">Transmembrane</keyword>
<dbReference type="Gene3D" id="1.10.287.70">
    <property type="match status" value="1"/>
</dbReference>
<evidence type="ECO:0008006" key="3">
    <source>
        <dbReference type="Google" id="ProtNLM"/>
    </source>
</evidence>
<gene>
    <name evidence="2" type="ORF">CBRE1094_LOCUS11304</name>
</gene>
<dbReference type="PANTHER" id="PTHR18966">
    <property type="entry name" value="IONOTROPIC GLUTAMATE RECEPTOR"/>
    <property type="match status" value="1"/>
</dbReference>
<reference evidence="2" key="1">
    <citation type="submission" date="2021-01" db="EMBL/GenBank/DDBJ databases">
        <authorList>
            <person name="Corre E."/>
            <person name="Pelletier E."/>
            <person name="Niang G."/>
            <person name="Scheremetjew M."/>
            <person name="Finn R."/>
            <person name="Kale V."/>
            <person name="Holt S."/>
            <person name="Cochrane G."/>
            <person name="Meng A."/>
            <person name="Brown T."/>
            <person name="Cohen L."/>
        </authorList>
    </citation>
    <scope>NUCLEOTIDE SEQUENCE</scope>
    <source>
        <strain evidence="2">UTEX LB 985</strain>
    </source>
</reference>
<evidence type="ECO:0000313" key="2">
    <source>
        <dbReference type="EMBL" id="CAD9434455.1"/>
    </source>
</evidence>
<keyword evidence="1" id="KW-0472">Membrane</keyword>
<protein>
    <recommendedName>
        <fullName evidence="3">Ionotropic glutamate receptor C-terminal domain-containing protein</fullName>
    </recommendedName>
</protein>
<dbReference type="InterPro" id="IPR015683">
    <property type="entry name" value="Ionotropic_Glu_rcpt"/>
</dbReference>
<accession>A0A7S2CSR4</accession>
<dbReference type="EMBL" id="HBGU01020647">
    <property type="protein sequence ID" value="CAD9434455.1"/>
    <property type="molecule type" value="Transcribed_RNA"/>
</dbReference>
<keyword evidence="1" id="KW-1133">Transmembrane helix</keyword>
<dbReference type="AlphaFoldDB" id="A0A7S2CSR4"/>
<proteinExistence type="predicted"/>
<feature type="transmembrane region" description="Helical" evidence="1">
    <location>
        <begin position="326"/>
        <end position="344"/>
    </location>
</feature>
<organism evidence="2">
    <name type="scientific">Haptolina brevifila</name>
    <dbReference type="NCBI Taxonomy" id="156173"/>
    <lineage>
        <taxon>Eukaryota</taxon>
        <taxon>Haptista</taxon>
        <taxon>Haptophyta</taxon>
        <taxon>Prymnesiophyceae</taxon>
        <taxon>Prymnesiales</taxon>
        <taxon>Prymnesiaceae</taxon>
        <taxon>Haptolina</taxon>
    </lineage>
</organism>
<name>A0A7S2CSR4_9EUKA</name>
<dbReference type="Gene3D" id="3.40.190.10">
    <property type="entry name" value="Periplasmic binding protein-like II"/>
    <property type="match status" value="1"/>
</dbReference>